<sequence>MTSSRARCGGLHLNGFAVEESVLPRCTDLSALDAIGRRLICTLRAFCGSQDASPAIGDAERLRLRCIADALVAHYFGLSVDDFAHVLAECDFAASALTDEFASTLNAKGFWRVDRDKDPELRQTVLAYVAFWDLKAGGVEAFFAQNDGAGWMIPERLRLADYGLGRDERALVAQPVASRLVDTDVAV</sequence>
<accession>A0A0L0MFA9</accession>
<dbReference type="AlphaFoldDB" id="A0A0L0MFA9"/>
<proteinExistence type="predicted"/>
<keyword evidence="2" id="KW-1185">Reference proteome</keyword>
<reference evidence="2" key="1">
    <citation type="submission" date="2015-06" db="EMBL/GenBank/DDBJ databases">
        <title>Comparative genomics of Burkholderia leaf nodule symbionts.</title>
        <authorList>
            <person name="Carlier A."/>
            <person name="Eberl L."/>
            <person name="Pinto-Carbo M."/>
        </authorList>
    </citation>
    <scope>NUCLEOTIDE SEQUENCE [LARGE SCALE GENOMIC DNA]</scope>
    <source>
        <strain evidence="2">UZHbot4</strain>
    </source>
</reference>
<organism evidence="1 2">
    <name type="scientific">Candidatus Burkholderia verschuerenii</name>
    <dbReference type="NCBI Taxonomy" id="242163"/>
    <lineage>
        <taxon>Bacteria</taxon>
        <taxon>Pseudomonadati</taxon>
        <taxon>Pseudomonadota</taxon>
        <taxon>Betaproteobacteria</taxon>
        <taxon>Burkholderiales</taxon>
        <taxon>Burkholderiaceae</taxon>
        <taxon>Burkholderia</taxon>
    </lineage>
</organism>
<comment type="caution">
    <text evidence="1">The sequence shown here is derived from an EMBL/GenBank/DDBJ whole genome shotgun (WGS) entry which is preliminary data.</text>
</comment>
<dbReference type="Proteomes" id="UP000036959">
    <property type="component" value="Unassembled WGS sequence"/>
</dbReference>
<dbReference type="EMBL" id="LFJJ01000023">
    <property type="protein sequence ID" value="KND61382.1"/>
    <property type="molecule type" value="Genomic_DNA"/>
</dbReference>
<name>A0A0L0MFA9_9BURK</name>
<dbReference type="PATRIC" id="fig|242163.4.peg.3338"/>
<protein>
    <submittedName>
        <fullName evidence="1">Uncharacterized protein</fullName>
    </submittedName>
</protein>
<gene>
    <name evidence="1" type="ORF">BVER_04283</name>
</gene>
<evidence type="ECO:0000313" key="1">
    <source>
        <dbReference type="EMBL" id="KND61382.1"/>
    </source>
</evidence>
<evidence type="ECO:0000313" key="2">
    <source>
        <dbReference type="Proteomes" id="UP000036959"/>
    </source>
</evidence>